<dbReference type="RefSeq" id="WP_097155300.1">
    <property type="nucleotide sequence ID" value="NZ_OBEL01000006.1"/>
</dbReference>
<dbReference type="EMBL" id="OBEL01000006">
    <property type="protein sequence ID" value="SNZ20924.1"/>
    <property type="molecule type" value="Genomic_DNA"/>
</dbReference>
<gene>
    <name evidence="1" type="ORF">SAMN06265368_4038</name>
</gene>
<accession>A0A285PGU3</accession>
<evidence type="ECO:0000313" key="1">
    <source>
        <dbReference type="EMBL" id="SNZ20924.1"/>
    </source>
</evidence>
<name>A0A285PGU3_9HYPH</name>
<dbReference type="OrthoDB" id="7865457at2"/>
<evidence type="ECO:0000313" key="2">
    <source>
        <dbReference type="Proteomes" id="UP000219439"/>
    </source>
</evidence>
<proteinExistence type="predicted"/>
<reference evidence="1 2" key="1">
    <citation type="submission" date="2017-09" db="EMBL/GenBank/DDBJ databases">
        <authorList>
            <person name="Ehlers B."/>
            <person name="Leendertz F.H."/>
        </authorList>
    </citation>
    <scope>NUCLEOTIDE SEQUENCE [LARGE SCALE GENOMIC DNA]</scope>
    <source>
        <strain evidence="1 2">DSM 18289</strain>
    </source>
</reference>
<sequence>MDVMALLSGTATSIELLKTVKEIKENQEYNAAVVALNDSLYSVSKELISLQSLYAQALKEKGELEERLGKMEHWEADKERYEMQEIFTGAFAYALKPSMKGEEPEHYLCANCYTDGKKSILQPGQLKGYKIRTHSCPRCKNVFPTMSRGRN</sequence>
<dbReference type="Proteomes" id="UP000219439">
    <property type="component" value="Unassembled WGS sequence"/>
</dbReference>
<keyword evidence="2" id="KW-1185">Reference proteome</keyword>
<organism evidence="1 2">
    <name type="scientific">Cohaesibacter gelatinilyticus</name>
    <dbReference type="NCBI Taxonomy" id="372072"/>
    <lineage>
        <taxon>Bacteria</taxon>
        <taxon>Pseudomonadati</taxon>
        <taxon>Pseudomonadota</taxon>
        <taxon>Alphaproteobacteria</taxon>
        <taxon>Hyphomicrobiales</taxon>
        <taxon>Cohaesibacteraceae</taxon>
    </lineage>
</organism>
<dbReference type="AlphaFoldDB" id="A0A285PGU3"/>
<protein>
    <submittedName>
        <fullName evidence="1">Uncharacterized protein</fullName>
    </submittedName>
</protein>